<evidence type="ECO:0000259" key="5">
    <source>
        <dbReference type="PROSITE" id="PS51078"/>
    </source>
</evidence>
<evidence type="ECO:0000259" key="4">
    <source>
        <dbReference type="PROSITE" id="PS51077"/>
    </source>
</evidence>
<reference evidence="6 7" key="1">
    <citation type="submission" date="2018-05" db="EMBL/GenBank/DDBJ databases">
        <title>Genomic Encyclopedia of Type Strains, Phase IV (KMG-V): Genome sequencing to study the core and pangenomes of soil and plant-associated prokaryotes.</title>
        <authorList>
            <person name="Whitman W."/>
        </authorList>
    </citation>
    <scope>NUCLEOTIDE SEQUENCE [LARGE SCALE GENOMIC DNA]</scope>
    <source>
        <strain evidence="6 7">SCZa-39</strain>
    </source>
</reference>
<keyword evidence="7" id="KW-1185">Reference proteome</keyword>
<name>A0ABX5KPI9_9BURK</name>
<comment type="caution">
    <text evidence="6">The sequence shown here is derived from an EMBL/GenBank/DDBJ whole genome shotgun (WGS) entry which is preliminary data.</text>
</comment>
<keyword evidence="3" id="KW-0804">Transcription</keyword>
<proteinExistence type="predicted"/>
<dbReference type="PROSITE" id="PS51078">
    <property type="entry name" value="ICLR_ED"/>
    <property type="match status" value="1"/>
</dbReference>
<dbReference type="InterPro" id="IPR050707">
    <property type="entry name" value="HTH_MetabolicPath_Reg"/>
</dbReference>
<dbReference type="Pfam" id="PF01614">
    <property type="entry name" value="IclR_C"/>
    <property type="match status" value="1"/>
</dbReference>
<evidence type="ECO:0000313" key="7">
    <source>
        <dbReference type="Proteomes" id="UP000245712"/>
    </source>
</evidence>
<evidence type="ECO:0000256" key="2">
    <source>
        <dbReference type="ARBA" id="ARBA00023125"/>
    </source>
</evidence>
<dbReference type="InterPro" id="IPR014757">
    <property type="entry name" value="Tscrpt_reg_IclR_C"/>
</dbReference>
<dbReference type="InterPro" id="IPR036388">
    <property type="entry name" value="WH-like_DNA-bd_sf"/>
</dbReference>
<dbReference type="Pfam" id="PF09339">
    <property type="entry name" value="HTH_IclR"/>
    <property type="match status" value="1"/>
</dbReference>
<dbReference type="Gene3D" id="3.30.450.40">
    <property type="match status" value="1"/>
</dbReference>
<dbReference type="PANTHER" id="PTHR30136">
    <property type="entry name" value="HELIX-TURN-HELIX TRANSCRIPTIONAL REGULATOR, ICLR FAMILY"/>
    <property type="match status" value="1"/>
</dbReference>
<dbReference type="SMART" id="SM00346">
    <property type="entry name" value="HTH_ICLR"/>
    <property type="match status" value="1"/>
</dbReference>
<evidence type="ECO:0000256" key="3">
    <source>
        <dbReference type="ARBA" id="ARBA00023163"/>
    </source>
</evidence>
<gene>
    <name evidence="6" type="ORF">C7402_11029</name>
</gene>
<dbReference type="SUPFAM" id="SSF46785">
    <property type="entry name" value="Winged helix' DNA-binding domain"/>
    <property type="match status" value="1"/>
</dbReference>
<dbReference type="SUPFAM" id="SSF55781">
    <property type="entry name" value="GAF domain-like"/>
    <property type="match status" value="1"/>
</dbReference>
<sequence length="298" mass="31731">MRLDTFDTAAIAATSIQRIVAGGLAAACAPMDETSAPDEAGRPRSGTQSLERAVCLLRELASRNRAGWRLGELAARCGIDKGSAHRLLACLVRERLVEQRSSDRRYQLGPLLWELALSAPARAASPDVCRERLAGVAKRFGGLAFLMVKSGNEYVCAMRTGHAELRAVSVEAGTRRPLITSAGGVSILLALPEAEANCIRENNIRQELSRCGDVRMRSLDQMYRRSQAFGYGVNLGDVVPGIHAVGVPVFSRPGKPVASLCLMTWSASLPEARVDEACEALMAQAPAAAACCTAEAAP</sequence>
<accession>A0ABX5KPI9</accession>
<dbReference type="PANTHER" id="PTHR30136:SF39">
    <property type="entry name" value="TRANSCRIPTIONAL REGULATORY PROTEIN"/>
    <property type="match status" value="1"/>
</dbReference>
<keyword evidence="2" id="KW-0238">DNA-binding</keyword>
<keyword evidence="1" id="KW-0805">Transcription regulation</keyword>
<dbReference type="PROSITE" id="PS51077">
    <property type="entry name" value="HTH_ICLR"/>
    <property type="match status" value="1"/>
</dbReference>
<dbReference type="Proteomes" id="UP000245712">
    <property type="component" value="Unassembled WGS sequence"/>
</dbReference>
<dbReference type="EMBL" id="QEOB01000010">
    <property type="protein sequence ID" value="PVX81625.1"/>
    <property type="molecule type" value="Genomic_DNA"/>
</dbReference>
<organism evidence="6 7">
    <name type="scientific">Paraburkholderia unamae</name>
    <dbReference type="NCBI Taxonomy" id="219649"/>
    <lineage>
        <taxon>Bacteria</taxon>
        <taxon>Pseudomonadati</taxon>
        <taxon>Pseudomonadota</taxon>
        <taxon>Betaproteobacteria</taxon>
        <taxon>Burkholderiales</taxon>
        <taxon>Burkholderiaceae</taxon>
        <taxon>Paraburkholderia</taxon>
    </lineage>
</organism>
<protein>
    <submittedName>
        <fullName evidence="6">IclR family transcriptional regulator</fullName>
    </submittedName>
</protein>
<feature type="domain" description="HTH iclR-type" evidence="4">
    <location>
        <begin position="47"/>
        <end position="110"/>
    </location>
</feature>
<dbReference type="InterPro" id="IPR005471">
    <property type="entry name" value="Tscrpt_reg_IclR_N"/>
</dbReference>
<dbReference type="InterPro" id="IPR036390">
    <property type="entry name" value="WH_DNA-bd_sf"/>
</dbReference>
<dbReference type="RefSeq" id="WP_116611946.1">
    <property type="nucleotide sequence ID" value="NZ_QEOB01000010.1"/>
</dbReference>
<evidence type="ECO:0000256" key="1">
    <source>
        <dbReference type="ARBA" id="ARBA00023015"/>
    </source>
</evidence>
<evidence type="ECO:0000313" key="6">
    <source>
        <dbReference type="EMBL" id="PVX81625.1"/>
    </source>
</evidence>
<dbReference type="Gene3D" id="1.10.10.10">
    <property type="entry name" value="Winged helix-like DNA-binding domain superfamily/Winged helix DNA-binding domain"/>
    <property type="match status" value="1"/>
</dbReference>
<feature type="domain" description="IclR-ED" evidence="5">
    <location>
        <begin position="111"/>
        <end position="294"/>
    </location>
</feature>
<dbReference type="InterPro" id="IPR029016">
    <property type="entry name" value="GAF-like_dom_sf"/>
</dbReference>